<dbReference type="PANTHER" id="PTHR44229:SF4">
    <property type="entry name" value="15-HYDROXYPROSTAGLANDIN DEHYDROGENASE [NAD(+)]"/>
    <property type="match status" value="1"/>
</dbReference>
<sequence length="296" mass="31839">MAQGPVADFDVSGKIVAITGGGSGISLELAKLVLAKGAKVLIADLRLTPEAESLVDGKTVIYLKTDVAKWPELENIVTVSKDLLGDVPDVYVAGAAVFEPTWSNFWDDTETESYGSVQINVNHPLKLTRIALRALISRNKKGIVLIMCSMAGYQGNFGATMYCTTKHALVGFTRSVGQLDSHEGVKVVTICPGIVDTPLWNTKPTLKKQFGYHPKLAISARAAADAGLELIESGNYKGGTVYEISALGGRKIPTYFITPPGYNPKNPKQGYMPKRDDTGANDPIWNVLAAERNSKL</sequence>
<evidence type="ECO:0000256" key="2">
    <source>
        <dbReference type="ARBA" id="ARBA00022857"/>
    </source>
</evidence>
<proteinExistence type="inferred from homology"/>
<reference evidence="5" key="1">
    <citation type="journal article" date="2014" name="Nat. Commun.">
        <title>Genomic adaptations of the halophilic Dead Sea filamentous fungus Eurotium rubrum.</title>
        <authorList>
            <person name="Kis-Papo T."/>
            <person name="Weig A.R."/>
            <person name="Riley R."/>
            <person name="Persoh D."/>
            <person name="Salamov A."/>
            <person name="Sun H."/>
            <person name="Lipzen A."/>
            <person name="Wasser S.P."/>
            <person name="Rambold G."/>
            <person name="Grigoriev I.V."/>
            <person name="Nevo E."/>
        </authorList>
    </citation>
    <scope>NUCLEOTIDE SEQUENCE [LARGE SCALE GENOMIC DNA]</scope>
    <source>
        <strain evidence="5">CBS 135680</strain>
    </source>
</reference>
<dbReference type="OrthoDB" id="37659at2759"/>
<dbReference type="GO" id="GO:0044550">
    <property type="term" value="P:secondary metabolite biosynthetic process"/>
    <property type="evidence" value="ECO:0007669"/>
    <property type="project" value="UniProtKB-ARBA"/>
</dbReference>
<dbReference type="RefSeq" id="XP_040633958.1">
    <property type="nucleotide sequence ID" value="XM_040783245.1"/>
</dbReference>
<dbReference type="InterPro" id="IPR002347">
    <property type="entry name" value="SDR_fam"/>
</dbReference>
<accession>A0A017RZQ1</accession>
<dbReference type="Gene3D" id="3.40.50.720">
    <property type="entry name" value="NAD(P)-binding Rossmann-like Domain"/>
    <property type="match status" value="1"/>
</dbReference>
<keyword evidence="5" id="KW-1185">Reference proteome</keyword>
<dbReference type="EMBL" id="KK088464">
    <property type="protein sequence ID" value="EYE90268.1"/>
    <property type="molecule type" value="Genomic_DNA"/>
</dbReference>
<protein>
    <submittedName>
        <fullName evidence="4">NAD(P)-binding protein</fullName>
    </submittedName>
</protein>
<dbReference type="PROSITE" id="PS00061">
    <property type="entry name" value="ADH_SHORT"/>
    <property type="match status" value="1"/>
</dbReference>
<organism evidence="4 5">
    <name type="scientific">Aspergillus ruber (strain CBS 135680)</name>
    <dbReference type="NCBI Taxonomy" id="1388766"/>
    <lineage>
        <taxon>Eukaryota</taxon>
        <taxon>Fungi</taxon>
        <taxon>Dikarya</taxon>
        <taxon>Ascomycota</taxon>
        <taxon>Pezizomycotina</taxon>
        <taxon>Eurotiomycetes</taxon>
        <taxon>Eurotiomycetidae</taxon>
        <taxon>Eurotiales</taxon>
        <taxon>Aspergillaceae</taxon>
        <taxon>Aspergillus</taxon>
        <taxon>Aspergillus subgen. Aspergillus</taxon>
    </lineage>
</organism>
<keyword evidence="3" id="KW-0560">Oxidoreductase</keyword>
<evidence type="ECO:0000256" key="3">
    <source>
        <dbReference type="ARBA" id="ARBA00023002"/>
    </source>
</evidence>
<dbReference type="GO" id="GO:0005737">
    <property type="term" value="C:cytoplasm"/>
    <property type="evidence" value="ECO:0007669"/>
    <property type="project" value="TreeGrafter"/>
</dbReference>
<comment type="similarity">
    <text evidence="1">Belongs to the short-chain dehydrogenases/reductases (SDR) family.</text>
</comment>
<evidence type="ECO:0000256" key="1">
    <source>
        <dbReference type="ARBA" id="ARBA00006484"/>
    </source>
</evidence>
<dbReference type="SUPFAM" id="SSF51735">
    <property type="entry name" value="NAD(P)-binding Rossmann-fold domains"/>
    <property type="match status" value="1"/>
</dbReference>
<dbReference type="GO" id="GO:0016616">
    <property type="term" value="F:oxidoreductase activity, acting on the CH-OH group of donors, NAD or NADP as acceptor"/>
    <property type="evidence" value="ECO:0007669"/>
    <property type="project" value="TreeGrafter"/>
</dbReference>
<evidence type="ECO:0000313" key="4">
    <source>
        <dbReference type="EMBL" id="EYE90268.1"/>
    </source>
</evidence>
<keyword evidence="2" id="KW-0521">NADP</keyword>
<dbReference type="PRINTS" id="PR00081">
    <property type="entry name" value="GDHRDH"/>
</dbReference>
<evidence type="ECO:0000313" key="5">
    <source>
        <dbReference type="Proteomes" id="UP000019804"/>
    </source>
</evidence>
<dbReference type="InterPro" id="IPR020904">
    <property type="entry name" value="Sc_DH/Rdtase_CS"/>
</dbReference>
<dbReference type="Pfam" id="PF00106">
    <property type="entry name" value="adh_short"/>
    <property type="match status" value="1"/>
</dbReference>
<dbReference type="AlphaFoldDB" id="A0A017RZQ1"/>
<dbReference type="PANTHER" id="PTHR44229">
    <property type="entry name" value="15-HYDROXYPROSTAGLANDIN DEHYDROGENASE [NAD(+)]"/>
    <property type="match status" value="1"/>
</dbReference>
<dbReference type="Proteomes" id="UP000019804">
    <property type="component" value="Unassembled WGS sequence"/>
</dbReference>
<dbReference type="InterPro" id="IPR036291">
    <property type="entry name" value="NAD(P)-bd_dom_sf"/>
</dbReference>
<dbReference type="GeneID" id="63698369"/>
<dbReference type="HOGENOM" id="CLU_010194_13_2_1"/>
<gene>
    <name evidence="4" type="ORF">EURHEDRAFT_417624</name>
</gene>
<dbReference type="STRING" id="1388766.A0A017RZQ1"/>
<name>A0A017RZQ1_ASPRC</name>